<organism evidence="17 18">
    <name type="scientific">Eubacterium pyruvativorans</name>
    <dbReference type="NCBI Taxonomy" id="155865"/>
    <lineage>
        <taxon>Bacteria</taxon>
        <taxon>Bacillati</taxon>
        <taxon>Bacillota</taxon>
        <taxon>Clostridia</taxon>
        <taxon>Eubacteriales</taxon>
        <taxon>Eubacteriaceae</taxon>
        <taxon>Eubacterium</taxon>
    </lineage>
</organism>
<feature type="domain" description="TRAM" evidence="14">
    <location>
        <begin position="392"/>
        <end position="474"/>
    </location>
</feature>
<keyword evidence="2 13" id="KW-0004">4Fe-4S</keyword>
<dbReference type="Gene3D" id="3.80.30.20">
    <property type="entry name" value="tm_1862 like domain"/>
    <property type="match status" value="1"/>
</dbReference>
<dbReference type="InterPro" id="IPR013848">
    <property type="entry name" value="Methylthiotransferase_N"/>
</dbReference>
<dbReference type="SFLD" id="SFLDG01082">
    <property type="entry name" value="B12-binding_domain_containing"/>
    <property type="match status" value="1"/>
</dbReference>
<dbReference type="AlphaFoldDB" id="A0A1I7F4M8"/>
<dbReference type="SFLD" id="SFLDS00029">
    <property type="entry name" value="Radical_SAM"/>
    <property type="match status" value="1"/>
</dbReference>
<proteinExistence type="inferred from homology"/>
<evidence type="ECO:0000256" key="7">
    <source>
        <dbReference type="ARBA" id="ARBA00023014"/>
    </source>
</evidence>
<dbReference type="InterPro" id="IPR007197">
    <property type="entry name" value="rSAM"/>
</dbReference>
<feature type="binding site" evidence="13">
    <location>
        <position position="82"/>
    </location>
    <ligand>
        <name>[4Fe-4S] cluster</name>
        <dbReference type="ChEBI" id="CHEBI:49883"/>
        <label>1</label>
    </ligand>
</feature>
<sequence>MDKTFHITTFGCQMNEHDSEIMAGMLLERGYRQEKERKDANIEIINTCSVRENADKRFFGTLGQLKRRHEKDPDFVVCVCGCMMQQQRIIDQLKAKYPWVDLIFGTHNISRMPDLLENVLSRRDQEIEIWDGGREIVEGLPARRLFRSKAFVNITFGCNNFCTYCIVPYTRGRERSRAPEEILKEICGLAADGVKEVTLLGQNVNSYRGTYEDPATKDRAADRSADYDYCSFSHLIRLIAEIDGIERIRFMTSHPKDLSDELIRTFANTPKLCHNIHLPVQSGSDRILKRMNRHYDREKYLGLVEKLRRAVPDMTISTDIIVGFPGETEEDFEDTLDIVRRVRYDSAFTFLYSIRKGTPAAEYEDQIPEEVKHERFNRLVELVDQISAEKNAAYEGTVRQVLVEGRSKRSRGSLSGRTDGFKLVNFPADPKNLPEEVRGDARTVQEMEDRLTGHFVNVKITKGKTFSLEGQIVSAN</sequence>
<dbReference type="PROSITE" id="PS51918">
    <property type="entry name" value="RADICAL_SAM"/>
    <property type="match status" value="1"/>
</dbReference>
<feature type="domain" description="Radical SAM core" evidence="16">
    <location>
        <begin position="144"/>
        <end position="389"/>
    </location>
</feature>
<comment type="catalytic activity">
    <reaction evidence="9 13">
        <text>N(6)-dimethylallyladenosine(37) in tRNA + (sulfur carrier)-SH + AH2 + 2 S-adenosyl-L-methionine = 2-methylsulfanyl-N(6)-dimethylallyladenosine(37) in tRNA + (sulfur carrier)-H + 5'-deoxyadenosine + L-methionine + A + S-adenosyl-L-homocysteine + 2 H(+)</text>
        <dbReference type="Rhea" id="RHEA:37067"/>
        <dbReference type="Rhea" id="RHEA-COMP:10375"/>
        <dbReference type="Rhea" id="RHEA-COMP:10376"/>
        <dbReference type="Rhea" id="RHEA-COMP:14737"/>
        <dbReference type="Rhea" id="RHEA-COMP:14739"/>
        <dbReference type="ChEBI" id="CHEBI:13193"/>
        <dbReference type="ChEBI" id="CHEBI:15378"/>
        <dbReference type="ChEBI" id="CHEBI:17319"/>
        <dbReference type="ChEBI" id="CHEBI:17499"/>
        <dbReference type="ChEBI" id="CHEBI:29917"/>
        <dbReference type="ChEBI" id="CHEBI:57844"/>
        <dbReference type="ChEBI" id="CHEBI:57856"/>
        <dbReference type="ChEBI" id="CHEBI:59789"/>
        <dbReference type="ChEBI" id="CHEBI:64428"/>
        <dbReference type="ChEBI" id="CHEBI:74415"/>
        <dbReference type="ChEBI" id="CHEBI:74417"/>
        <dbReference type="EC" id="2.8.4.3"/>
    </reaction>
</comment>
<dbReference type="InterPro" id="IPR006638">
    <property type="entry name" value="Elp3/MiaA/NifB-like_rSAM"/>
</dbReference>
<comment type="cofactor">
    <cofactor evidence="13">
        <name>[4Fe-4S] cluster</name>
        <dbReference type="ChEBI" id="CHEBI:49883"/>
    </cofactor>
    <text evidence="13">Binds 2 [4Fe-4S] clusters. One cluster is coordinated with 3 cysteines and an exchangeable S-adenosyl-L-methionine.</text>
</comment>
<evidence type="ECO:0000256" key="3">
    <source>
        <dbReference type="ARBA" id="ARBA00022679"/>
    </source>
</evidence>
<dbReference type="PANTHER" id="PTHR43020:SF2">
    <property type="entry name" value="MITOCHONDRIAL TRNA METHYLTHIOTRANSFERASE CDK5RAP1"/>
    <property type="match status" value="1"/>
</dbReference>
<comment type="subcellular location">
    <subcellularLocation>
        <location evidence="13">Cytoplasm</location>
    </subcellularLocation>
</comment>
<evidence type="ECO:0000259" key="15">
    <source>
        <dbReference type="PROSITE" id="PS51449"/>
    </source>
</evidence>
<dbReference type="Proteomes" id="UP000198817">
    <property type="component" value="Unassembled WGS sequence"/>
</dbReference>
<evidence type="ECO:0000259" key="14">
    <source>
        <dbReference type="PROSITE" id="PS50926"/>
    </source>
</evidence>
<feature type="binding site" evidence="13">
    <location>
        <position position="162"/>
    </location>
    <ligand>
        <name>[4Fe-4S] cluster</name>
        <dbReference type="ChEBI" id="CHEBI:49883"/>
        <label>2</label>
        <note>4Fe-4S-S-AdoMet</note>
    </ligand>
</feature>
<gene>
    <name evidence="13" type="primary">miaB</name>
    <name evidence="17" type="ORF">SAMN05216508_101257</name>
</gene>
<feature type="binding site" evidence="13">
    <location>
        <position position="158"/>
    </location>
    <ligand>
        <name>[4Fe-4S] cluster</name>
        <dbReference type="ChEBI" id="CHEBI:49883"/>
        <label>2</label>
        <note>4Fe-4S-S-AdoMet</note>
    </ligand>
</feature>
<evidence type="ECO:0000256" key="9">
    <source>
        <dbReference type="ARBA" id="ARBA00051425"/>
    </source>
</evidence>
<comment type="similarity">
    <text evidence="13">Belongs to the methylthiotransferase family. MiaB subfamily.</text>
</comment>
<feature type="binding site" evidence="13">
    <location>
        <position position="12"/>
    </location>
    <ligand>
        <name>[4Fe-4S] cluster</name>
        <dbReference type="ChEBI" id="CHEBI:49883"/>
        <label>1</label>
    </ligand>
</feature>
<dbReference type="InterPro" id="IPR005839">
    <property type="entry name" value="Methylthiotransferase"/>
</dbReference>
<dbReference type="InterPro" id="IPR023404">
    <property type="entry name" value="rSAM_horseshoe"/>
</dbReference>
<dbReference type="InterPro" id="IPR006463">
    <property type="entry name" value="MiaB_methiolase"/>
</dbReference>
<dbReference type="SMART" id="SM00729">
    <property type="entry name" value="Elp3"/>
    <property type="match status" value="1"/>
</dbReference>
<dbReference type="InterPro" id="IPR038135">
    <property type="entry name" value="Methylthiotransferase_N_sf"/>
</dbReference>
<dbReference type="InterPro" id="IPR002792">
    <property type="entry name" value="TRAM_dom"/>
</dbReference>
<evidence type="ECO:0000313" key="17">
    <source>
        <dbReference type="EMBL" id="SFU31141.1"/>
    </source>
</evidence>
<name>A0A1I7F4M8_9FIRM</name>
<dbReference type="Pfam" id="PF01938">
    <property type="entry name" value="TRAM"/>
    <property type="match status" value="1"/>
</dbReference>
<protein>
    <recommendedName>
        <fullName evidence="10 13">tRNA-2-methylthio-N(6)-dimethylallyladenosine synthase</fullName>
        <ecNumber evidence="8 13">2.8.4.3</ecNumber>
    </recommendedName>
    <alternativeName>
        <fullName evidence="12 13">(Dimethylallyl)adenosine tRNA methylthiotransferase MiaB</fullName>
    </alternativeName>
    <alternativeName>
        <fullName evidence="11 13">tRNA-i(6)A37 methylthiotransferase</fullName>
    </alternativeName>
</protein>
<evidence type="ECO:0000256" key="10">
    <source>
        <dbReference type="ARBA" id="ARBA00068570"/>
    </source>
</evidence>
<dbReference type="Pfam" id="PF00919">
    <property type="entry name" value="UPF0004"/>
    <property type="match status" value="1"/>
</dbReference>
<feature type="binding site" evidence="13">
    <location>
        <position position="48"/>
    </location>
    <ligand>
        <name>[4Fe-4S] cluster</name>
        <dbReference type="ChEBI" id="CHEBI:49883"/>
        <label>1</label>
    </ligand>
</feature>
<evidence type="ECO:0000256" key="6">
    <source>
        <dbReference type="ARBA" id="ARBA00023004"/>
    </source>
</evidence>
<keyword evidence="18" id="KW-1185">Reference proteome</keyword>
<dbReference type="InterPro" id="IPR020612">
    <property type="entry name" value="Methylthiotransferase_CS"/>
</dbReference>
<dbReference type="GO" id="GO:0035597">
    <property type="term" value="F:tRNA-2-methylthio-N(6)-dimethylallyladenosine(37) synthase activity"/>
    <property type="evidence" value="ECO:0007669"/>
    <property type="project" value="UniProtKB-EC"/>
</dbReference>
<comment type="subunit">
    <text evidence="13">Monomer.</text>
</comment>
<dbReference type="SUPFAM" id="SSF102114">
    <property type="entry name" value="Radical SAM enzymes"/>
    <property type="match status" value="1"/>
</dbReference>
<comment type="function">
    <text evidence="1 13">Catalyzes the methylthiolation of N6-(dimethylallyl)adenosine (i(6)A), leading to the formation of 2-methylthio-N6-(dimethylallyl)adenosine (ms(2)i(6)A) at position 37 in tRNAs that read codons beginning with uridine.</text>
</comment>
<dbReference type="STRING" id="155865.SAMN05216515_105111"/>
<accession>A0A1I7F4M8</accession>
<dbReference type="PANTHER" id="PTHR43020">
    <property type="entry name" value="CDK5 REGULATORY SUBUNIT-ASSOCIATED PROTEIN 1"/>
    <property type="match status" value="1"/>
</dbReference>
<dbReference type="SFLD" id="SFLDF00273">
    <property type="entry name" value="(dimethylallyl)adenosine_tRNA"/>
    <property type="match status" value="1"/>
</dbReference>
<dbReference type="OrthoDB" id="9805215at2"/>
<dbReference type="Gene3D" id="3.40.50.12160">
    <property type="entry name" value="Methylthiotransferase, N-terminal domain"/>
    <property type="match status" value="1"/>
</dbReference>
<keyword evidence="4 13" id="KW-0949">S-adenosyl-L-methionine</keyword>
<evidence type="ECO:0000313" key="18">
    <source>
        <dbReference type="Proteomes" id="UP000198817"/>
    </source>
</evidence>
<dbReference type="FunFam" id="3.80.30.20:FF:000001">
    <property type="entry name" value="tRNA-2-methylthio-N(6)-dimethylallyladenosine synthase 2"/>
    <property type="match status" value="1"/>
</dbReference>
<dbReference type="FunFam" id="3.40.50.12160:FF:000003">
    <property type="entry name" value="CDK5 regulatory subunit-associated protein 1"/>
    <property type="match status" value="1"/>
</dbReference>
<evidence type="ECO:0000256" key="2">
    <source>
        <dbReference type="ARBA" id="ARBA00022485"/>
    </source>
</evidence>
<dbReference type="RefSeq" id="WP_090469502.1">
    <property type="nucleotide sequence ID" value="NZ_FOWF01000005.1"/>
</dbReference>
<evidence type="ECO:0000256" key="4">
    <source>
        <dbReference type="ARBA" id="ARBA00022691"/>
    </source>
</evidence>
<dbReference type="GO" id="GO:0005829">
    <property type="term" value="C:cytosol"/>
    <property type="evidence" value="ECO:0007669"/>
    <property type="project" value="TreeGrafter"/>
</dbReference>
<evidence type="ECO:0000256" key="12">
    <source>
        <dbReference type="ARBA" id="ARBA00081141"/>
    </source>
</evidence>
<feature type="binding site" evidence="13">
    <location>
        <position position="165"/>
    </location>
    <ligand>
        <name>[4Fe-4S] cluster</name>
        <dbReference type="ChEBI" id="CHEBI:49883"/>
        <label>2</label>
        <note>4Fe-4S-S-AdoMet</note>
    </ligand>
</feature>
<dbReference type="Pfam" id="PF04055">
    <property type="entry name" value="Radical_SAM"/>
    <property type="match status" value="1"/>
</dbReference>
<evidence type="ECO:0000256" key="1">
    <source>
        <dbReference type="ARBA" id="ARBA00003234"/>
    </source>
</evidence>
<dbReference type="EMBL" id="FPBT01000001">
    <property type="protein sequence ID" value="SFU31141.1"/>
    <property type="molecule type" value="Genomic_DNA"/>
</dbReference>
<keyword evidence="13" id="KW-0963">Cytoplasm</keyword>
<reference evidence="17 18" key="1">
    <citation type="submission" date="2016-10" db="EMBL/GenBank/DDBJ databases">
        <authorList>
            <person name="de Groot N.N."/>
        </authorList>
    </citation>
    <scope>NUCLEOTIDE SEQUENCE [LARGE SCALE GENOMIC DNA]</scope>
    <source>
        <strain evidence="17 18">KHGC13</strain>
    </source>
</reference>
<feature type="domain" description="MTTase N-terminal" evidence="15">
    <location>
        <begin position="3"/>
        <end position="121"/>
    </location>
</feature>
<dbReference type="NCBIfam" id="TIGR01574">
    <property type="entry name" value="miaB-methiolase"/>
    <property type="match status" value="1"/>
</dbReference>
<evidence type="ECO:0000256" key="5">
    <source>
        <dbReference type="ARBA" id="ARBA00022723"/>
    </source>
</evidence>
<evidence type="ECO:0000256" key="8">
    <source>
        <dbReference type="ARBA" id="ARBA00033765"/>
    </source>
</evidence>
<keyword evidence="6 13" id="KW-0408">Iron</keyword>
<keyword evidence="13" id="KW-0819">tRNA processing</keyword>
<dbReference type="PROSITE" id="PS50926">
    <property type="entry name" value="TRAM"/>
    <property type="match status" value="1"/>
</dbReference>
<dbReference type="GO" id="GO:0046872">
    <property type="term" value="F:metal ion binding"/>
    <property type="evidence" value="ECO:0007669"/>
    <property type="project" value="UniProtKB-KW"/>
</dbReference>
<evidence type="ECO:0000256" key="13">
    <source>
        <dbReference type="HAMAP-Rule" id="MF_01864"/>
    </source>
</evidence>
<keyword evidence="5 13" id="KW-0479">Metal-binding</keyword>
<dbReference type="PROSITE" id="PS01278">
    <property type="entry name" value="MTTASE_RADICAL"/>
    <property type="match status" value="1"/>
</dbReference>
<keyword evidence="7 13" id="KW-0411">Iron-sulfur</keyword>
<keyword evidence="3 13" id="KW-0808">Transferase</keyword>
<dbReference type="SFLD" id="SFLDG01061">
    <property type="entry name" value="methylthiotransferase"/>
    <property type="match status" value="1"/>
</dbReference>
<dbReference type="PROSITE" id="PS51449">
    <property type="entry name" value="MTTASE_N"/>
    <property type="match status" value="1"/>
</dbReference>
<dbReference type="GO" id="GO:0051539">
    <property type="term" value="F:4 iron, 4 sulfur cluster binding"/>
    <property type="evidence" value="ECO:0007669"/>
    <property type="project" value="UniProtKB-UniRule"/>
</dbReference>
<evidence type="ECO:0000259" key="16">
    <source>
        <dbReference type="PROSITE" id="PS51918"/>
    </source>
</evidence>
<dbReference type="EC" id="2.8.4.3" evidence="8 13"/>
<dbReference type="HAMAP" id="MF_01864">
    <property type="entry name" value="tRNA_metthiotr_MiaB"/>
    <property type="match status" value="1"/>
</dbReference>
<dbReference type="InterPro" id="IPR058240">
    <property type="entry name" value="rSAM_sf"/>
</dbReference>
<evidence type="ECO:0000256" key="11">
    <source>
        <dbReference type="ARBA" id="ARBA00080698"/>
    </source>
</evidence>
<dbReference type="NCBIfam" id="TIGR00089">
    <property type="entry name" value="MiaB/RimO family radical SAM methylthiotransferase"/>
    <property type="match status" value="1"/>
</dbReference>
<dbReference type="CDD" id="cd01335">
    <property type="entry name" value="Radical_SAM"/>
    <property type="match status" value="1"/>
</dbReference>